<accession>A0ACC3T2R0</accession>
<reference evidence="2" key="1">
    <citation type="journal article" date="2024" name="Front. Bioeng. Biotechnol.">
        <title>Genome-scale model development and genomic sequencing of the oleaginous clade Lipomyces.</title>
        <authorList>
            <person name="Czajka J.J."/>
            <person name="Han Y."/>
            <person name="Kim J."/>
            <person name="Mondo S.J."/>
            <person name="Hofstad B.A."/>
            <person name="Robles A."/>
            <person name="Haridas S."/>
            <person name="Riley R."/>
            <person name="LaButti K."/>
            <person name="Pangilinan J."/>
            <person name="Andreopoulos W."/>
            <person name="Lipzen A."/>
            <person name="Yan J."/>
            <person name="Wang M."/>
            <person name="Ng V."/>
            <person name="Grigoriev I.V."/>
            <person name="Spatafora J.W."/>
            <person name="Magnuson J.K."/>
            <person name="Baker S.E."/>
            <person name="Pomraning K.R."/>
        </authorList>
    </citation>
    <scope>NUCLEOTIDE SEQUENCE [LARGE SCALE GENOMIC DNA]</scope>
    <source>
        <strain evidence="2">CBS 7786</strain>
    </source>
</reference>
<protein>
    <submittedName>
        <fullName evidence="1">Coproporphyrinogen III oxidase</fullName>
    </submittedName>
</protein>
<dbReference type="Proteomes" id="UP001433508">
    <property type="component" value="Unassembled WGS sequence"/>
</dbReference>
<sequence>MHTPPKSFGSGVSLRALTPGRVIIMAGSIVAGTGLYHLANFVMPFQPILNDSSNLDEPEPVVPEGLKHDVPLREFDSVYDIVPGLRKDMPMKEKMEILLKFYQTEIIQAVERADSSGKTFIVDEWSRGEGLGGGITRVFQDGRVFEKGGVNFSAIYGTLPRAAAQRMKANHKDLQIPEDGNLPFYVCGLSLVIHPQHYLAPSVHMNYRYFETRNPDGTPQAWWFGGGQDLSPMYYSEADAVHFHKLLKDVCDHHDPTFYQRFKKWADDYFLIKFRGEARGIGGIFFDDLNEKEAEAHFLFVADALSRFLPSYLPAVRRAYEPSNEPRPTPEDGKHWQGLRRGRYVEFNLAVDRGTSFGLQTPGSRVESILMTLPKYASWEYNYQPKPGSLEAKTVEVLKNPKDYV</sequence>
<dbReference type="EMBL" id="MU971359">
    <property type="protein sequence ID" value="KAK9238198.1"/>
    <property type="molecule type" value="Genomic_DNA"/>
</dbReference>
<name>A0ACC3T2R0_LIPKO</name>
<evidence type="ECO:0000313" key="2">
    <source>
        <dbReference type="Proteomes" id="UP001433508"/>
    </source>
</evidence>
<gene>
    <name evidence="1" type="ORF">V1525DRAFT_401819</name>
</gene>
<keyword evidence="2" id="KW-1185">Reference proteome</keyword>
<organism evidence="1 2">
    <name type="scientific">Lipomyces kononenkoae</name>
    <name type="common">Yeast</name>
    <dbReference type="NCBI Taxonomy" id="34357"/>
    <lineage>
        <taxon>Eukaryota</taxon>
        <taxon>Fungi</taxon>
        <taxon>Dikarya</taxon>
        <taxon>Ascomycota</taxon>
        <taxon>Saccharomycotina</taxon>
        <taxon>Lipomycetes</taxon>
        <taxon>Lipomycetales</taxon>
        <taxon>Lipomycetaceae</taxon>
        <taxon>Lipomyces</taxon>
    </lineage>
</organism>
<comment type="caution">
    <text evidence="1">The sequence shown here is derived from an EMBL/GenBank/DDBJ whole genome shotgun (WGS) entry which is preliminary data.</text>
</comment>
<evidence type="ECO:0000313" key="1">
    <source>
        <dbReference type="EMBL" id="KAK9238198.1"/>
    </source>
</evidence>
<proteinExistence type="predicted"/>